<feature type="domain" description="RSE1/DDB1/CPSF1 first beta-propeller" evidence="1">
    <location>
        <begin position="125"/>
        <end position="529"/>
    </location>
</feature>
<dbReference type="KEGG" id="cmt:CCM_02956"/>
<dbReference type="InterPro" id="IPR015943">
    <property type="entry name" value="WD40/YVTN_repeat-like_dom_sf"/>
</dbReference>
<evidence type="ECO:0000313" key="2">
    <source>
        <dbReference type="EMBL" id="EGX94685.1"/>
    </source>
</evidence>
<accession>G3JCS7</accession>
<dbReference type="SUPFAM" id="SSF63829">
    <property type="entry name" value="Calcium-dependent phosphotriesterase"/>
    <property type="match status" value="1"/>
</dbReference>
<dbReference type="Pfam" id="PF10433">
    <property type="entry name" value="Beta-prop_RSE1_1st"/>
    <property type="match status" value="1"/>
</dbReference>
<dbReference type="RefSeq" id="XP_006668171.1">
    <property type="nucleotide sequence ID" value="XM_006668108.1"/>
</dbReference>
<organism evidence="2 3">
    <name type="scientific">Cordyceps militaris (strain CM01)</name>
    <name type="common">Caterpillar fungus</name>
    <dbReference type="NCBI Taxonomy" id="983644"/>
    <lineage>
        <taxon>Eukaryota</taxon>
        <taxon>Fungi</taxon>
        <taxon>Dikarya</taxon>
        <taxon>Ascomycota</taxon>
        <taxon>Pezizomycotina</taxon>
        <taxon>Sordariomycetes</taxon>
        <taxon>Hypocreomycetidae</taxon>
        <taxon>Hypocreales</taxon>
        <taxon>Cordycipitaceae</taxon>
        <taxon>Cordyceps</taxon>
    </lineage>
</organism>
<evidence type="ECO:0000259" key="1">
    <source>
        <dbReference type="Pfam" id="PF10433"/>
    </source>
</evidence>
<protein>
    <submittedName>
        <fullName evidence="2">Thermotolerance protein</fullName>
    </submittedName>
</protein>
<dbReference type="HOGENOM" id="CLU_003539_0_0_1"/>
<gene>
    <name evidence="2" type="ORF">CCM_02956</name>
</gene>
<dbReference type="InterPro" id="IPR018846">
    <property type="entry name" value="Beta-prop_RSE1/DDB1/CPSF1_1st"/>
</dbReference>
<dbReference type="GeneID" id="18164983"/>
<dbReference type="InterPro" id="IPR050358">
    <property type="entry name" value="RSE1/DDB1/CFT1"/>
</dbReference>
<dbReference type="EMBL" id="JH126400">
    <property type="protein sequence ID" value="EGX94685.1"/>
    <property type="molecule type" value="Genomic_DNA"/>
</dbReference>
<dbReference type="VEuPathDB" id="FungiDB:CCM_02956"/>
<dbReference type="Proteomes" id="UP000001610">
    <property type="component" value="Unassembled WGS sequence"/>
</dbReference>
<dbReference type="eggNOG" id="ENOG502QVPZ">
    <property type="taxonomic scope" value="Eukaryota"/>
</dbReference>
<dbReference type="PANTHER" id="PTHR10644">
    <property type="entry name" value="DNA REPAIR/RNA PROCESSING CPSF FAMILY"/>
    <property type="match status" value="1"/>
</dbReference>
<dbReference type="Gene3D" id="2.130.10.10">
    <property type="entry name" value="YVTN repeat-like/Quinoprotein amine dehydrogenase"/>
    <property type="match status" value="2"/>
</dbReference>
<sequence length="1382" mass="154019">MDSIFTAYLQRIDKTWVFAAHWHSIYDALLALVPWLQTPLLRFSTTLYPPPSASSHFLCPYGNDVEVMAFQTNVLRGGQWVTETVNLQDALDASASEKPRSEPKVPEPPTLGILTKTVVESPVTRWILPLSIRSPKQQDLAFVGDHFVQISELGKDGQIHEVLKKNGFGPRIRNAVVLGVGPDSDIVNGALAVQVKSEDDSFQSRQPTAEPQLYSTPHRGIPPQVLVLMLENGDAVFLFLRKRPDSKLEFVVSKHKLPRSVPYIGYHLAVDPSSRYMAASTPEGILVVYELQPWKDLNSRYIKDGTFSPIRRIHFRSVQGLIHNMDFLFPRPEDDYHIILLLIVIRKERRNAEPVSRMITYDWELGDNLKTVFDEEKTGNRLPAEHKMPILLIPLKFKTAFFAVSKNSIGVVKHALSGSPEYERLRTDMPKQTKFHNGKGEPLWTAWTRPARLRTWFQRTDIIFLAREDGAFIFVDIDQKEMVPSVINVGCLETNINTAFATSFDLFSDVLIVGGDSGPGGVWKLAPRTDLNQINITPNWSPVVDVATTYEPAMAKDSGARQRNGYSMIARKPDSIFTASGRGCKGSITQWRSGIQAKIGLDIESDEPNKQAWIFPVDEKGGSCLFGILTLPHSSRVLQFAKDLSQVQEVDAENTSLDLSTRTLFATQQAGRSILQITEAFICIAVLEELLGVPNIRIDKAYGLTNAIILCAQKRDQAEIFIVKQQDTSFDLAKSWTVDGEATAVVLFNILGERLAGIALILEGQPSFSLYTLDGQLTATTPLSTDEKLAESVGLEAVTSICAVDDESGAPILVLGTRCGHLITMPVSKDAREQLSWTTETMGISPVELFPAPQSLENRQLAFASCDGSLIMLSNYSAQERCFCTKNVVIPTDSNDLAMPSPPIHSIYSLDENLSEHVGHMSLLMLAGSRVLMTDIWPQAGLVPRSMTLEGSPSRVIYSRTWKCLIVALLKNDRPTLEFLDPETGAIISDPSDKEKNSSEFISGLGYEGDRIYGLHEWLYVKDGRTFSFILVTTKDGRLLVVSLKETEVMMEDGPVRRLKYWTRYKKWLPGPVSSIVGDADGLIFCVDRTLHWEVLDLTDKKLKPKKEYQLDSPAVQLKIVDGKVYALTLTNSLEIIDHRTGTGMALVHTDQVARRTIHMLDIGNNVDGSEAGPITLVADYKNGFAGVWVPKGQDNQELQAVFEGLLPSSVRRFVRTWSRPAWVATNRSLRYGALRSSTDGAELLGVGLDGALYQFTLIEVELWRLLCLIQTLAHRSPLLYPLYNPAISSDSGDDDAELEPQLHPRLMHIDGDILGKCVEGRILEEIVGDGDGLDLFCEYLDGIESGLCTSSFRDSMEEEWRKTRYFDVAYEILQYLLAPVI</sequence>
<dbReference type="InParanoid" id="G3JCS7"/>
<dbReference type="STRING" id="983644.G3JCS7"/>
<proteinExistence type="predicted"/>
<dbReference type="OrthoDB" id="20774at2759"/>
<keyword evidence="3" id="KW-1185">Reference proteome</keyword>
<reference evidence="2 3" key="1">
    <citation type="journal article" date="2011" name="Genome Biol.">
        <title>Genome sequence of the insect pathogenic fungus Cordyceps militaris, a valued traditional Chinese medicine.</title>
        <authorList>
            <person name="Zheng P."/>
            <person name="Xia Y."/>
            <person name="Xiao G."/>
            <person name="Xiong C."/>
            <person name="Hu X."/>
            <person name="Zhang S."/>
            <person name="Zheng H."/>
            <person name="Huang Y."/>
            <person name="Zhou Y."/>
            <person name="Wang S."/>
            <person name="Zhao G.P."/>
            <person name="Liu X."/>
            <person name="St Leger R.J."/>
            <person name="Wang C."/>
        </authorList>
    </citation>
    <scope>NUCLEOTIDE SEQUENCE [LARGE SCALE GENOMIC DNA]</scope>
    <source>
        <strain evidence="2 3">CM01</strain>
    </source>
</reference>
<dbReference type="OMA" id="ARDHPRC"/>
<evidence type="ECO:0000313" key="3">
    <source>
        <dbReference type="Proteomes" id="UP000001610"/>
    </source>
</evidence>
<name>G3JCS7_CORMM</name>